<dbReference type="Gene3D" id="3.30.70.1710">
    <property type="match status" value="2"/>
</dbReference>
<dbReference type="InterPro" id="IPR044872">
    <property type="entry name" value="CcmK/CsoS1_BMC"/>
</dbReference>
<dbReference type="SMART" id="SM00877">
    <property type="entry name" value="BMC"/>
    <property type="match status" value="2"/>
</dbReference>
<feature type="domain" description="BMC" evidence="4">
    <location>
        <begin position="3"/>
        <end position="87"/>
    </location>
</feature>
<reference evidence="5 6" key="1">
    <citation type="submission" date="2019-02" db="EMBL/GenBank/DDBJ databases">
        <title>Deep-cultivation of Planctomycetes and their phenomic and genomic characterization uncovers novel biology.</title>
        <authorList>
            <person name="Wiegand S."/>
            <person name="Jogler M."/>
            <person name="Boedeker C."/>
            <person name="Pinto D."/>
            <person name="Vollmers J."/>
            <person name="Rivas-Marin E."/>
            <person name="Kohn T."/>
            <person name="Peeters S.H."/>
            <person name="Heuer A."/>
            <person name="Rast P."/>
            <person name="Oberbeckmann S."/>
            <person name="Bunk B."/>
            <person name="Jeske O."/>
            <person name="Meyerdierks A."/>
            <person name="Storesund J.E."/>
            <person name="Kallscheuer N."/>
            <person name="Luecker S."/>
            <person name="Lage O.M."/>
            <person name="Pohl T."/>
            <person name="Merkel B.J."/>
            <person name="Hornburger P."/>
            <person name="Mueller R.-W."/>
            <person name="Bruemmer F."/>
            <person name="Labrenz M."/>
            <person name="Spormann A.M."/>
            <person name="Op den Camp H."/>
            <person name="Overmann J."/>
            <person name="Amann R."/>
            <person name="Jetten M.S.M."/>
            <person name="Mascher T."/>
            <person name="Medema M.H."/>
            <person name="Devos D.P."/>
            <person name="Kaster A.-K."/>
            <person name="Ovreas L."/>
            <person name="Rohde M."/>
            <person name="Galperin M.Y."/>
            <person name="Jogler C."/>
        </authorList>
    </citation>
    <scope>NUCLEOTIDE SEQUENCE [LARGE SCALE GENOMIC DNA]</scope>
    <source>
        <strain evidence="5 6">Pla85_3_4</strain>
    </source>
</reference>
<dbReference type="RefSeq" id="WP_145050157.1">
    <property type="nucleotide sequence ID" value="NZ_CP036433.1"/>
</dbReference>
<name>A0A518DNK8_9BACT</name>
<dbReference type="InterPro" id="IPR037233">
    <property type="entry name" value="CcmK-like_sf"/>
</dbReference>
<organism evidence="5 6">
    <name type="scientific">Lignipirellula cremea</name>
    <dbReference type="NCBI Taxonomy" id="2528010"/>
    <lineage>
        <taxon>Bacteria</taxon>
        <taxon>Pseudomonadati</taxon>
        <taxon>Planctomycetota</taxon>
        <taxon>Planctomycetia</taxon>
        <taxon>Pirellulales</taxon>
        <taxon>Pirellulaceae</taxon>
        <taxon>Lignipirellula</taxon>
    </lineage>
</organism>
<evidence type="ECO:0000256" key="2">
    <source>
        <dbReference type="ARBA" id="ARBA00024446"/>
    </source>
</evidence>
<evidence type="ECO:0000313" key="5">
    <source>
        <dbReference type="EMBL" id="QDU93393.1"/>
    </source>
</evidence>
<dbReference type="Proteomes" id="UP000317648">
    <property type="component" value="Chromosome"/>
</dbReference>
<keyword evidence="6" id="KW-1185">Reference proteome</keyword>
<dbReference type="PROSITE" id="PS51930">
    <property type="entry name" value="BMC_2"/>
    <property type="match status" value="2"/>
</dbReference>
<evidence type="ECO:0000259" key="4">
    <source>
        <dbReference type="PROSITE" id="PS51930"/>
    </source>
</evidence>
<proteinExistence type="inferred from homology"/>
<accession>A0A518DNK8</accession>
<dbReference type="AlphaFoldDB" id="A0A518DNK8"/>
<dbReference type="InterPro" id="IPR000249">
    <property type="entry name" value="BMC_dom"/>
</dbReference>
<dbReference type="CDD" id="cd07045">
    <property type="entry name" value="BMC_CcmK_like"/>
    <property type="match status" value="2"/>
</dbReference>
<dbReference type="OrthoDB" id="278276at2"/>
<comment type="similarity">
    <text evidence="3">Belongs to the bacterial microcompartments protein family.</text>
</comment>
<protein>
    <submittedName>
        <fullName evidence="5">Major carboxysome shell protein 1A</fullName>
    </submittedName>
</protein>
<evidence type="ECO:0000256" key="3">
    <source>
        <dbReference type="PROSITE-ProRule" id="PRU01278"/>
    </source>
</evidence>
<feature type="domain" description="BMC" evidence="4">
    <location>
        <begin position="120"/>
        <end position="204"/>
    </location>
</feature>
<comment type="subcellular location">
    <subcellularLocation>
        <location evidence="1">Bacterial microcompartment</location>
    </subcellularLocation>
</comment>
<keyword evidence="2" id="KW-1283">Bacterial microcompartment</keyword>
<dbReference type="EMBL" id="CP036433">
    <property type="protein sequence ID" value="QDU93393.1"/>
    <property type="molecule type" value="Genomic_DNA"/>
</dbReference>
<dbReference type="SUPFAM" id="SSF143414">
    <property type="entry name" value="CcmK-like"/>
    <property type="match status" value="2"/>
</dbReference>
<dbReference type="InterPro" id="IPR050575">
    <property type="entry name" value="BMC_shell"/>
</dbReference>
<evidence type="ECO:0000256" key="1">
    <source>
        <dbReference type="ARBA" id="ARBA00024322"/>
    </source>
</evidence>
<dbReference type="Pfam" id="PF00936">
    <property type="entry name" value="BMC"/>
    <property type="match status" value="2"/>
</dbReference>
<evidence type="ECO:0000313" key="6">
    <source>
        <dbReference type="Proteomes" id="UP000317648"/>
    </source>
</evidence>
<sequence>MSALGILETTGYTPAMVALDVMGKAASVSVLEAELNDFLGFVIKITGELDQVRAALEAGTAMAEQMGGKPLTSVLPRPDAEALQAIRSRPEISPLMNQQTVYHPQTQNESETAVAEPPFALGFLETQGFTAVFEAIDSACKAANVEVVGKEKLGGGYVTIVIKGDVAAVTAAVETGKSKVEGLGKLIAAHVIARPSASVLSLLPK</sequence>
<dbReference type="KEGG" id="lcre:Pla8534_11730"/>
<dbReference type="GO" id="GO:0031469">
    <property type="term" value="C:bacterial microcompartment"/>
    <property type="evidence" value="ECO:0007669"/>
    <property type="project" value="UniProtKB-SubCell"/>
</dbReference>
<dbReference type="PANTHER" id="PTHR33941:SF11">
    <property type="entry name" value="BACTERIAL MICROCOMPARTMENT SHELL PROTEIN PDUJ"/>
    <property type="match status" value="1"/>
</dbReference>
<dbReference type="PANTHER" id="PTHR33941">
    <property type="entry name" value="PROPANEDIOL UTILIZATION PROTEIN PDUA"/>
    <property type="match status" value="1"/>
</dbReference>
<gene>
    <name evidence="5" type="primary">csoS1A</name>
    <name evidence="5" type="ORF">Pla8534_11730</name>
</gene>